<dbReference type="Proteomes" id="UP001168821">
    <property type="component" value="Unassembled WGS sequence"/>
</dbReference>
<evidence type="ECO:0000313" key="1">
    <source>
        <dbReference type="EMBL" id="KAJ3646530.1"/>
    </source>
</evidence>
<proteinExistence type="predicted"/>
<protein>
    <submittedName>
        <fullName evidence="1">Uncharacterized protein</fullName>
    </submittedName>
</protein>
<sequence length="351" mass="40648">MDYYDMVKTFVRNWADNPDELVNIGLMSPRTPMEERRLDMDEVFNETIFKNFIVSNIHLQHKFNQIDLKLSTWWKVLEFLDQDFQIGSITLKIYLQGLLHFSKVAVNENVLNKSKYFDELISAFVNLALEPLETYSVITEMSAKDASLLKDKLISKPIIQAILANISSLETTITKPNINADFVRNKIRCARIYQVLLFKPYEILRGACLRDGILLCVKNVAGFSNNTKYRADLLTLAAHEFSHYIVRILVNDMNFPSPWTYRITREPRFDFARAQPLEIGRNTELILFDGVQPNWFLSRNEAAYVFLERIDSNVSSLPIITKKEQAELGLLQRLPSSFFGIDIMPENLLMC</sequence>
<dbReference type="EMBL" id="JALNTZ010000007">
    <property type="protein sequence ID" value="KAJ3646530.1"/>
    <property type="molecule type" value="Genomic_DNA"/>
</dbReference>
<gene>
    <name evidence="1" type="ORF">Zmor_024115</name>
</gene>
<keyword evidence="2" id="KW-1185">Reference proteome</keyword>
<dbReference type="AlphaFoldDB" id="A0AA38HZW8"/>
<comment type="caution">
    <text evidence="1">The sequence shown here is derived from an EMBL/GenBank/DDBJ whole genome shotgun (WGS) entry which is preliminary data.</text>
</comment>
<organism evidence="1 2">
    <name type="scientific">Zophobas morio</name>
    <dbReference type="NCBI Taxonomy" id="2755281"/>
    <lineage>
        <taxon>Eukaryota</taxon>
        <taxon>Metazoa</taxon>
        <taxon>Ecdysozoa</taxon>
        <taxon>Arthropoda</taxon>
        <taxon>Hexapoda</taxon>
        <taxon>Insecta</taxon>
        <taxon>Pterygota</taxon>
        <taxon>Neoptera</taxon>
        <taxon>Endopterygota</taxon>
        <taxon>Coleoptera</taxon>
        <taxon>Polyphaga</taxon>
        <taxon>Cucujiformia</taxon>
        <taxon>Tenebrionidae</taxon>
        <taxon>Zophobas</taxon>
    </lineage>
</organism>
<accession>A0AA38HZW8</accession>
<evidence type="ECO:0000313" key="2">
    <source>
        <dbReference type="Proteomes" id="UP001168821"/>
    </source>
</evidence>
<name>A0AA38HZW8_9CUCU</name>
<reference evidence="1" key="1">
    <citation type="journal article" date="2023" name="G3 (Bethesda)">
        <title>Whole genome assemblies of Zophobas morio and Tenebrio molitor.</title>
        <authorList>
            <person name="Kaur S."/>
            <person name="Stinson S.A."/>
            <person name="diCenzo G.C."/>
        </authorList>
    </citation>
    <scope>NUCLEOTIDE SEQUENCE</scope>
    <source>
        <strain evidence="1">QUZm001</strain>
    </source>
</reference>